<dbReference type="InterPro" id="IPR009875">
    <property type="entry name" value="PilZ_domain"/>
</dbReference>
<accession>A0A395LIR7</accession>
<comment type="caution">
    <text evidence="3">The sequence shown here is derived from an EMBL/GenBank/DDBJ whole genome shotgun (WGS) entry which is preliminary data.</text>
</comment>
<dbReference type="EMBL" id="QRBB01000001">
    <property type="protein sequence ID" value="RDS76549.1"/>
    <property type="molecule type" value="Genomic_DNA"/>
</dbReference>
<name>A0A395LIR7_9SPHN</name>
<dbReference type="OrthoDB" id="7391081at2"/>
<gene>
    <name evidence="3" type="ORF">DL238_02315</name>
</gene>
<protein>
    <submittedName>
        <fullName evidence="3">PilZ domain-containing protein</fullName>
    </submittedName>
</protein>
<organism evidence="3 4">
    <name type="scientific">Alteriqipengyuania lutimaris</name>
    <dbReference type="NCBI Taxonomy" id="1538146"/>
    <lineage>
        <taxon>Bacteria</taxon>
        <taxon>Pseudomonadati</taxon>
        <taxon>Pseudomonadota</taxon>
        <taxon>Alphaproteobacteria</taxon>
        <taxon>Sphingomonadales</taxon>
        <taxon>Erythrobacteraceae</taxon>
        <taxon>Alteriqipengyuania</taxon>
    </lineage>
</organism>
<evidence type="ECO:0000313" key="4">
    <source>
        <dbReference type="Proteomes" id="UP000254101"/>
    </source>
</evidence>
<dbReference type="AlphaFoldDB" id="A0A395LIR7"/>
<dbReference type="SUPFAM" id="SSF141371">
    <property type="entry name" value="PilZ domain-like"/>
    <property type="match status" value="1"/>
</dbReference>
<evidence type="ECO:0000259" key="2">
    <source>
        <dbReference type="Pfam" id="PF07238"/>
    </source>
</evidence>
<dbReference type="RefSeq" id="WP_115490778.1">
    <property type="nucleotide sequence ID" value="NZ_JACHWW010000001.1"/>
</dbReference>
<feature type="region of interest" description="Disordered" evidence="1">
    <location>
        <begin position="91"/>
        <end position="123"/>
    </location>
</feature>
<sequence>MTAIETRSLKRDSLFLSADLTLADSDEPVRVKVRNLSDGGMMAEAPIFVERGMRLGIELRNIGRIKGSVAWTQDNRFGVVFDHEIDSKKVRGTVTGGDKTPRYTRPSSIAPSSAKPEGSLRKI</sequence>
<reference evidence="3 4" key="1">
    <citation type="submission" date="2018-07" db="EMBL/GenBank/DDBJ databases">
        <title>Erythrobacter nanhaiensis sp. nov., a novel member of the genus Erythrobacter isolated from the South China Sea.</title>
        <authorList>
            <person name="Chen X."/>
            <person name="Liu J."/>
        </authorList>
    </citation>
    <scope>NUCLEOTIDE SEQUENCE [LARGE SCALE GENOMIC DNA]</scope>
    <source>
        <strain evidence="3 4">S-5</strain>
    </source>
</reference>
<dbReference type="Pfam" id="PF07238">
    <property type="entry name" value="PilZ"/>
    <property type="match status" value="1"/>
</dbReference>
<proteinExistence type="predicted"/>
<evidence type="ECO:0000256" key="1">
    <source>
        <dbReference type="SAM" id="MobiDB-lite"/>
    </source>
</evidence>
<dbReference type="GO" id="GO:0035438">
    <property type="term" value="F:cyclic-di-GMP binding"/>
    <property type="evidence" value="ECO:0007669"/>
    <property type="project" value="InterPro"/>
</dbReference>
<keyword evidence="4" id="KW-1185">Reference proteome</keyword>
<dbReference type="Proteomes" id="UP000254101">
    <property type="component" value="Unassembled WGS sequence"/>
</dbReference>
<feature type="domain" description="PilZ" evidence="2">
    <location>
        <begin position="7"/>
        <end position="88"/>
    </location>
</feature>
<evidence type="ECO:0000313" key="3">
    <source>
        <dbReference type="EMBL" id="RDS76549.1"/>
    </source>
</evidence>